<evidence type="ECO:0000256" key="5">
    <source>
        <dbReference type="ARBA" id="ARBA00023136"/>
    </source>
</evidence>
<keyword evidence="3 6" id="KW-0812">Transmembrane</keyword>
<feature type="transmembrane region" description="Helical" evidence="6">
    <location>
        <begin position="56"/>
        <end position="74"/>
    </location>
</feature>
<evidence type="ECO:0000256" key="2">
    <source>
        <dbReference type="ARBA" id="ARBA00022475"/>
    </source>
</evidence>
<organism evidence="7 8">
    <name type="scientific">Sphaerobacter thermophilus (strain ATCC 49802 / DSM 20745 / KCCM 41009 / NCIMB 13125 / S 6022)</name>
    <dbReference type="NCBI Taxonomy" id="479434"/>
    <lineage>
        <taxon>Bacteria</taxon>
        <taxon>Pseudomonadati</taxon>
        <taxon>Thermomicrobiota</taxon>
        <taxon>Thermomicrobia</taxon>
        <taxon>Sphaerobacterales</taxon>
        <taxon>Sphaerobacterineae</taxon>
        <taxon>Sphaerobacteraceae</taxon>
        <taxon>Sphaerobacter</taxon>
    </lineage>
</organism>
<evidence type="ECO:0000256" key="1">
    <source>
        <dbReference type="ARBA" id="ARBA00004651"/>
    </source>
</evidence>
<dbReference type="Pfam" id="PF03706">
    <property type="entry name" value="LPG_synthase_TM"/>
    <property type="match status" value="1"/>
</dbReference>
<dbReference type="EMBL" id="CP001823">
    <property type="protein sequence ID" value="ACZ38985.1"/>
    <property type="molecule type" value="Genomic_DNA"/>
</dbReference>
<evidence type="ECO:0008006" key="9">
    <source>
        <dbReference type="Google" id="ProtNLM"/>
    </source>
</evidence>
<comment type="subcellular location">
    <subcellularLocation>
        <location evidence="1">Cell membrane</location>
        <topology evidence="1">Multi-pass membrane protein</topology>
    </subcellularLocation>
</comment>
<keyword evidence="5 6" id="KW-0472">Membrane</keyword>
<dbReference type="Proteomes" id="UP000002027">
    <property type="component" value="Chromosome 1"/>
</dbReference>
<sequence length="351" mass="38307">MARTPHEASPQTDEERSPLDRLKRRFVYGLVFGVLVVIGVTLLGDGPALIRTLRTFDWWVVPPIILLTLVNYALRFAKWHLYLQWLDIGRLRPRTSLGIFLAGLSMSITPGKLGEFLKSYLLRRATSTPLSVSAPAVFAERVTDGISMLVLAALGLVSVRYGWQVLAILAVLALAGILMLQSRSLMFRIFTRLEHLPIINRRMHALHVLYENTYLLFRPGKLGIAVGIGMVSWFGECAAFFLILIGLGFEPTLKLLVISTFIMATASLLGAISMLPGGLGAAEAGVAGLLLLIVRDPRMTSDLAAAATLLVRFATLWLGVLVGTGALLVIERHLTRLEESRPAADAAQTAS</sequence>
<gene>
    <name evidence="7" type="ordered locus">Sthe_1550</name>
</gene>
<dbReference type="AlphaFoldDB" id="D1C418"/>
<dbReference type="STRING" id="479434.Sthe_1550"/>
<keyword evidence="4 6" id="KW-1133">Transmembrane helix</keyword>
<dbReference type="KEGG" id="sti:Sthe_1550"/>
<evidence type="ECO:0000256" key="4">
    <source>
        <dbReference type="ARBA" id="ARBA00022989"/>
    </source>
</evidence>
<dbReference type="GO" id="GO:0005886">
    <property type="term" value="C:plasma membrane"/>
    <property type="evidence" value="ECO:0007669"/>
    <property type="project" value="UniProtKB-SubCell"/>
</dbReference>
<dbReference type="RefSeq" id="WP_012872032.1">
    <property type="nucleotide sequence ID" value="NC_013523.1"/>
</dbReference>
<dbReference type="InParanoid" id="D1C418"/>
<evidence type="ECO:0000313" key="8">
    <source>
        <dbReference type="Proteomes" id="UP000002027"/>
    </source>
</evidence>
<dbReference type="NCBIfam" id="TIGR00374">
    <property type="entry name" value="flippase-like domain"/>
    <property type="match status" value="1"/>
</dbReference>
<dbReference type="OrthoDB" id="9799911at2"/>
<evidence type="ECO:0000256" key="6">
    <source>
        <dbReference type="SAM" id="Phobius"/>
    </source>
</evidence>
<reference evidence="7 8" key="2">
    <citation type="journal article" date="2010" name="Stand. Genomic Sci.">
        <title>Complete genome sequence of Desulfohalobium retbaense type strain (HR(100)).</title>
        <authorList>
            <person name="Spring S."/>
            <person name="Nolan M."/>
            <person name="Lapidus A."/>
            <person name="Glavina Del Rio T."/>
            <person name="Copeland A."/>
            <person name="Tice H."/>
            <person name="Cheng J.F."/>
            <person name="Lucas S."/>
            <person name="Land M."/>
            <person name="Chen F."/>
            <person name="Bruce D."/>
            <person name="Goodwin L."/>
            <person name="Pitluck S."/>
            <person name="Ivanova N."/>
            <person name="Mavromatis K."/>
            <person name="Mikhailova N."/>
            <person name="Pati A."/>
            <person name="Chen A."/>
            <person name="Palaniappan K."/>
            <person name="Hauser L."/>
            <person name="Chang Y.J."/>
            <person name="Jeffries C.D."/>
            <person name="Munk C."/>
            <person name="Kiss H."/>
            <person name="Chain P."/>
            <person name="Han C."/>
            <person name="Brettin T."/>
            <person name="Detter J.C."/>
            <person name="Schuler E."/>
            <person name="Goker M."/>
            <person name="Rohde M."/>
            <person name="Bristow J."/>
            <person name="Eisen J.A."/>
            <person name="Markowitz V."/>
            <person name="Hugenholtz P."/>
            <person name="Kyrpides N.C."/>
            <person name="Klenk H.P."/>
        </authorList>
    </citation>
    <scope>NUCLEOTIDE SEQUENCE [LARGE SCALE GENOMIC DNA]</scope>
    <source>
        <strain evidence="8">ATCC 49802 / DSM 20745 / S 6022</strain>
    </source>
</reference>
<dbReference type="PANTHER" id="PTHR39087:SF2">
    <property type="entry name" value="UPF0104 MEMBRANE PROTEIN MJ1595"/>
    <property type="match status" value="1"/>
</dbReference>
<evidence type="ECO:0000313" key="7">
    <source>
        <dbReference type="EMBL" id="ACZ38985.1"/>
    </source>
</evidence>
<feature type="transmembrane region" description="Helical" evidence="6">
    <location>
        <begin position="222"/>
        <end position="249"/>
    </location>
</feature>
<name>D1C418_SPHTD</name>
<protein>
    <recommendedName>
        <fullName evidence="9">Flippase-like domain-containing protein</fullName>
    </recommendedName>
</protein>
<dbReference type="eggNOG" id="COG0392">
    <property type="taxonomic scope" value="Bacteria"/>
</dbReference>
<keyword evidence="8" id="KW-1185">Reference proteome</keyword>
<feature type="transmembrane region" description="Helical" evidence="6">
    <location>
        <begin position="161"/>
        <end position="180"/>
    </location>
</feature>
<feature type="transmembrane region" description="Helical" evidence="6">
    <location>
        <begin position="26"/>
        <end position="44"/>
    </location>
</feature>
<proteinExistence type="predicted"/>
<dbReference type="PANTHER" id="PTHR39087">
    <property type="entry name" value="UPF0104 MEMBRANE PROTEIN MJ1595"/>
    <property type="match status" value="1"/>
</dbReference>
<feature type="transmembrane region" description="Helical" evidence="6">
    <location>
        <begin position="95"/>
        <end position="113"/>
    </location>
</feature>
<feature type="transmembrane region" description="Helical" evidence="6">
    <location>
        <begin position="306"/>
        <end position="330"/>
    </location>
</feature>
<keyword evidence="2" id="KW-1003">Cell membrane</keyword>
<feature type="transmembrane region" description="Helical" evidence="6">
    <location>
        <begin position="261"/>
        <end position="294"/>
    </location>
</feature>
<dbReference type="InterPro" id="IPR022791">
    <property type="entry name" value="L-PG_synthase/AglD"/>
</dbReference>
<accession>D1C418</accession>
<reference evidence="8" key="1">
    <citation type="submission" date="2009-11" db="EMBL/GenBank/DDBJ databases">
        <title>The complete chromosome 1 of Sphaerobacter thermophilus DSM 20745.</title>
        <authorList>
            <person name="Lucas S."/>
            <person name="Copeland A."/>
            <person name="Lapidus A."/>
            <person name="Glavina del Rio T."/>
            <person name="Dalin E."/>
            <person name="Tice H."/>
            <person name="Bruce D."/>
            <person name="Goodwin L."/>
            <person name="Pitluck S."/>
            <person name="Kyrpides N."/>
            <person name="Mavromatis K."/>
            <person name="Ivanova N."/>
            <person name="Mikhailova N."/>
            <person name="LaButti K.M."/>
            <person name="Clum A."/>
            <person name="Sun H.I."/>
            <person name="Brettin T."/>
            <person name="Detter J.C."/>
            <person name="Han C."/>
            <person name="Larimer F."/>
            <person name="Land M."/>
            <person name="Hauser L."/>
            <person name="Markowitz V."/>
            <person name="Cheng J.F."/>
            <person name="Hugenholtz P."/>
            <person name="Woyke T."/>
            <person name="Wu D."/>
            <person name="Steenblock K."/>
            <person name="Schneider S."/>
            <person name="Pukall R."/>
            <person name="Goeker M."/>
            <person name="Klenk H.P."/>
            <person name="Eisen J.A."/>
        </authorList>
    </citation>
    <scope>NUCLEOTIDE SEQUENCE [LARGE SCALE GENOMIC DNA]</scope>
    <source>
        <strain evidence="8">ATCC 49802 / DSM 20745 / S 6022</strain>
    </source>
</reference>
<evidence type="ECO:0000256" key="3">
    <source>
        <dbReference type="ARBA" id="ARBA00022692"/>
    </source>
</evidence>
<dbReference type="HOGENOM" id="CLU_075280_0_0_0"/>